<evidence type="ECO:0000313" key="3">
    <source>
        <dbReference type="Proteomes" id="UP000192756"/>
    </source>
</evidence>
<dbReference type="EMBL" id="FWXT01000001">
    <property type="protein sequence ID" value="SMC44441.1"/>
    <property type="molecule type" value="Genomic_DNA"/>
</dbReference>
<dbReference type="InterPro" id="IPR014710">
    <property type="entry name" value="RmlC-like_jellyroll"/>
</dbReference>
<dbReference type="Gene3D" id="2.60.120.10">
    <property type="entry name" value="Jelly Rolls"/>
    <property type="match status" value="1"/>
</dbReference>
<accession>A0A1W1Z8G5</accession>
<protein>
    <submittedName>
        <fullName evidence="2">Cupin domain-containing protein</fullName>
    </submittedName>
</protein>
<dbReference type="PANTHER" id="PTHR36114">
    <property type="entry name" value="16.7 KDA PROTEIN IN WHIE LOCUS"/>
    <property type="match status" value="1"/>
</dbReference>
<name>A0A1W1Z8G5_9SPHI</name>
<evidence type="ECO:0000313" key="2">
    <source>
        <dbReference type="EMBL" id="SMC44441.1"/>
    </source>
</evidence>
<dbReference type="OrthoDB" id="9794183at2"/>
<gene>
    <name evidence="2" type="ORF">SAMN04488524_0453</name>
</gene>
<dbReference type="InterPro" id="IPR013096">
    <property type="entry name" value="Cupin_2"/>
</dbReference>
<dbReference type="AlphaFoldDB" id="A0A1W1Z8G5"/>
<proteinExistence type="predicted"/>
<dbReference type="RefSeq" id="WP_084236796.1">
    <property type="nucleotide sequence ID" value="NZ_FWXT01000001.1"/>
</dbReference>
<dbReference type="InterPro" id="IPR052044">
    <property type="entry name" value="PKS_Associated_Protein"/>
</dbReference>
<dbReference type="InterPro" id="IPR011051">
    <property type="entry name" value="RmlC_Cupin_sf"/>
</dbReference>
<dbReference type="STRING" id="151894.SAMN04488524_0453"/>
<organism evidence="2 3">
    <name type="scientific">Pedobacter africanus</name>
    <dbReference type="NCBI Taxonomy" id="151894"/>
    <lineage>
        <taxon>Bacteria</taxon>
        <taxon>Pseudomonadati</taxon>
        <taxon>Bacteroidota</taxon>
        <taxon>Sphingobacteriia</taxon>
        <taxon>Sphingobacteriales</taxon>
        <taxon>Sphingobacteriaceae</taxon>
        <taxon>Pedobacter</taxon>
    </lineage>
</organism>
<feature type="domain" description="Cupin type-2" evidence="1">
    <location>
        <begin position="43"/>
        <end position="88"/>
    </location>
</feature>
<dbReference type="Proteomes" id="UP000192756">
    <property type="component" value="Unassembled WGS sequence"/>
</dbReference>
<evidence type="ECO:0000259" key="1">
    <source>
        <dbReference type="Pfam" id="PF07883"/>
    </source>
</evidence>
<dbReference type="SUPFAM" id="SSF51182">
    <property type="entry name" value="RmlC-like cupins"/>
    <property type="match status" value="1"/>
</dbReference>
<sequence>MKLLPIDINQVSQAATGDYTNLALSVVNDQVIRMSVMTRPYYWHYHPNSDESFLGLEGILIIELENQTIELYPGQLITIPKGMPHKTRPKNQRSVNLTFEHQHMETSIIGE</sequence>
<dbReference type="Pfam" id="PF07883">
    <property type="entry name" value="Cupin_2"/>
    <property type="match status" value="1"/>
</dbReference>
<dbReference type="PANTHER" id="PTHR36114:SF1">
    <property type="entry name" value="16.7 KDA PROTEIN IN WHIE LOCUS"/>
    <property type="match status" value="1"/>
</dbReference>
<reference evidence="3" key="1">
    <citation type="submission" date="2017-04" db="EMBL/GenBank/DDBJ databases">
        <authorList>
            <person name="Varghese N."/>
            <person name="Submissions S."/>
        </authorList>
    </citation>
    <scope>NUCLEOTIDE SEQUENCE [LARGE SCALE GENOMIC DNA]</scope>
    <source>
        <strain evidence="3">DSM 12126</strain>
    </source>
</reference>
<keyword evidence="3" id="KW-1185">Reference proteome</keyword>